<dbReference type="AlphaFoldDB" id="A0A286P4H2"/>
<comment type="subcellular location">
    <subcellularLocation>
        <location evidence="1">Membrane</location>
    </subcellularLocation>
</comment>
<dbReference type="InterPro" id="IPR039567">
    <property type="entry name" value="Gly-zipper"/>
</dbReference>
<feature type="region of interest" description="Disordered" evidence="3">
    <location>
        <begin position="39"/>
        <end position="58"/>
    </location>
</feature>
<dbReference type="GO" id="GO:0016020">
    <property type="term" value="C:membrane"/>
    <property type="evidence" value="ECO:0007669"/>
    <property type="project" value="UniProtKB-SubCell"/>
</dbReference>
<reference evidence="5 6" key="1">
    <citation type="submission" date="2016-12" db="EMBL/GenBank/DDBJ databases">
        <title>Genome sequencing of Methylocaldum marinum.</title>
        <authorList>
            <person name="Takeuchi M."/>
            <person name="Kamagata Y."/>
            <person name="Hiraoka S."/>
            <person name="Oshima K."/>
            <person name="Hattori M."/>
            <person name="Iwasaki W."/>
        </authorList>
    </citation>
    <scope>NUCLEOTIDE SEQUENCE [LARGE SCALE GENOMIC DNA]</scope>
    <source>
        <strain evidence="5 6">S8</strain>
    </source>
</reference>
<accession>A0A286P4H2</accession>
<dbReference type="Proteomes" id="UP000266313">
    <property type="component" value="Chromosome"/>
</dbReference>
<proteinExistence type="predicted"/>
<keyword evidence="6" id="KW-1185">Reference proteome</keyword>
<evidence type="ECO:0000313" key="6">
    <source>
        <dbReference type="Proteomes" id="UP000266313"/>
    </source>
</evidence>
<dbReference type="OrthoDB" id="5296356at2"/>
<evidence type="ECO:0000256" key="3">
    <source>
        <dbReference type="SAM" id="MobiDB-lite"/>
    </source>
</evidence>
<dbReference type="PANTHER" id="PTHR35603:SF2">
    <property type="entry name" value="OUTER MEMBRANE LIPOPROTEIN"/>
    <property type="match status" value="1"/>
</dbReference>
<dbReference type="RefSeq" id="WP_119632519.1">
    <property type="nucleotide sequence ID" value="NZ_AP017928.1"/>
</dbReference>
<dbReference type="PANTHER" id="PTHR35603">
    <property type="match status" value="1"/>
</dbReference>
<protein>
    <recommendedName>
        <fullName evidence="4">Glycine zipper domain-containing protein</fullName>
    </recommendedName>
</protein>
<dbReference type="KEGG" id="mmai:sS8_5636"/>
<evidence type="ECO:0000259" key="4">
    <source>
        <dbReference type="Pfam" id="PF13488"/>
    </source>
</evidence>
<name>A0A286P4H2_9GAMM</name>
<gene>
    <name evidence="5" type="ORF">sS8_5636</name>
</gene>
<feature type="domain" description="Glycine zipper" evidence="4">
    <location>
        <begin position="95"/>
        <end position="138"/>
    </location>
</feature>
<dbReference type="EMBL" id="AP017928">
    <property type="protein sequence ID" value="BBA37553.1"/>
    <property type="molecule type" value="Genomic_DNA"/>
</dbReference>
<organism evidence="5 6">
    <name type="scientific">Methylocaldum marinum</name>
    <dbReference type="NCBI Taxonomy" id="1432792"/>
    <lineage>
        <taxon>Bacteria</taxon>
        <taxon>Pseudomonadati</taxon>
        <taxon>Pseudomonadota</taxon>
        <taxon>Gammaproteobacteria</taxon>
        <taxon>Methylococcales</taxon>
        <taxon>Methylococcaceae</taxon>
        <taxon>Methylocaldum</taxon>
    </lineage>
</organism>
<sequence>MAATKTSPVFDRFNPFVFLGGTLLALSLSFPQDAYSDPPDWAPAHGYRNKHRDKHRDDYDDRYERREIHHDYGQDHDYGVRSGRCDRTMVGKVLGGIAGGALGGVIGSRVGEGDTGATIIGAVAGTVIGAIIGDHIARRMDESDMFCTGRALDFAPDRRSVHWMNPDNQVDYLVTPLRTFNDNGIRCREFSTRMTYGKQRDSVNNIACRQPDGSWVIRN</sequence>
<keyword evidence="2" id="KW-0472">Membrane</keyword>
<dbReference type="Pfam" id="PF13488">
    <property type="entry name" value="Gly-zipper_Omp"/>
    <property type="match status" value="1"/>
</dbReference>
<evidence type="ECO:0000256" key="2">
    <source>
        <dbReference type="ARBA" id="ARBA00023136"/>
    </source>
</evidence>
<evidence type="ECO:0000313" key="5">
    <source>
        <dbReference type="EMBL" id="BBA37553.1"/>
    </source>
</evidence>
<evidence type="ECO:0000256" key="1">
    <source>
        <dbReference type="ARBA" id="ARBA00004370"/>
    </source>
</evidence>
<dbReference type="InterPro" id="IPR051407">
    <property type="entry name" value="Bact_OM_lipoprot/Surf_antigen"/>
</dbReference>